<reference evidence="1 2" key="1">
    <citation type="submission" date="2021-03" db="EMBL/GenBank/DDBJ databases">
        <title>novel species isolated from a fishpond in China.</title>
        <authorList>
            <person name="Lu H."/>
            <person name="Cai Z."/>
        </authorList>
    </citation>
    <scope>NUCLEOTIDE SEQUENCE [LARGE SCALE GENOMIC DNA]</scope>
    <source>
        <strain evidence="1 2">H41</strain>
    </source>
</reference>
<name>A0ABS3C8F6_9BACT</name>
<comment type="caution">
    <text evidence="1">The sequence shown here is derived from an EMBL/GenBank/DDBJ whole genome shotgun (WGS) entry which is preliminary data.</text>
</comment>
<evidence type="ECO:0008006" key="3">
    <source>
        <dbReference type="Google" id="ProtNLM"/>
    </source>
</evidence>
<dbReference type="RefSeq" id="WP_206580165.1">
    <property type="nucleotide sequence ID" value="NZ_JAFKCT010000012.1"/>
</dbReference>
<organism evidence="1 2">
    <name type="scientific">Algoriphagus oliviformis</name>
    <dbReference type="NCBI Taxonomy" id="2811231"/>
    <lineage>
        <taxon>Bacteria</taxon>
        <taxon>Pseudomonadati</taxon>
        <taxon>Bacteroidota</taxon>
        <taxon>Cytophagia</taxon>
        <taxon>Cytophagales</taxon>
        <taxon>Cyclobacteriaceae</taxon>
        <taxon>Algoriphagus</taxon>
    </lineage>
</organism>
<protein>
    <recommendedName>
        <fullName evidence="3">NigD-like protein</fullName>
    </recommendedName>
</protein>
<evidence type="ECO:0000313" key="1">
    <source>
        <dbReference type="EMBL" id="MBN7813394.1"/>
    </source>
</evidence>
<gene>
    <name evidence="1" type="ORF">J0A68_20735</name>
</gene>
<evidence type="ECO:0000313" key="2">
    <source>
        <dbReference type="Proteomes" id="UP000664317"/>
    </source>
</evidence>
<dbReference type="EMBL" id="JAFKCT010000012">
    <property type="protein sequence ID" value="MBN7813394.1"/>
    <property type="molecule type" value="Genomic_DNA"/>
</dbReference>
<accession>A0ABS3C8F6</accession>
<dbReference type="Proteomes" id="UP000664317">
    <property type="component" value="Unassembled WGS sequence"/>
</dbReference>
<keyword evidence="2" id="KW-1185">Reference proteome</keyword>
<sequence>MKKYLSNYLSAILIFCLACGKEDDIKRVDSEYFSLEVSGDVSGTIVYDESKYVALGTSGPLSDDFDTYLMVTATEFDRTMTLNFYPPDDDPRAGDVFSLTLKASQLRPWTLANDYPTPHISQLQQFDDHIIVSYYNADQGIDYVSYYRFENTSKLVKIWTEGELLKGELNGIILANFSGSRQITVQGFNFQLRPRDEGLSMN</sequence>
<proteinExistence type="predicted"/>